<dbReference type="Proteomes" id="UP000248646">
    <property type="component" value="Unassembled WGS sequence"/>
</dbReference>
<sequence>MQRSDKLFLDSFTKMYMKEINNPTNAERNEQFFILKNQLFHDMSSFQVDGAKVCLRQIIDIIIEKTGENHRENMIVHVKNFYIQLVAFMASKLYENQVPSDKVLAFNNSCVEVIETKMNDAQFMQCGYELVEFFVKIVTERKTPNFGHQTVNKVIMHINDQMETELTVEQIAKRFNISTSHLSRIFREHTGVTLVEYLNVRKVEECQYFLRHTNKGISDISDAYHFCNQSYFTRIFKKYSGITPKQFRDNQDYPTFKYSFPNNNL</sequence>
<dbReference type="CDD" id="cd00093">
    <property type="entry name" value="HTH_XRE"/>
    <property type="match status" value="1"/>
</dbReference>
<organism evidence="5 6">
    <name type="scientific">Psychrobacillus insolitus</name>
    <dbReference type="NCBI Taxonomy" id="1461"/>
    <lineage>
        <taxon>Bacteria</taxon>
        <taxon>Bacillati</taxon>
        <taxon>Bacillota</taxon>
        <taxon>Bacilli</taxon>
        <taxon>Bacillales</taxon>
        <taxon>Bacillaceae</taxon>
        <taxon>Psychrobacillus</taxon>
    </lineage>
</organism>
<dbReference type="SMART" id="SM00342">
    <property type="entry name" value="HTH_ARAC"/>
    <property type="match status" value="1"/>
</dbReference>
<dbReference type="PRINTS" id="PR00032">
    <property type="entry name" value="HTHARAC"/>
</dbReference>
<evidence type="ECO:0000256" key="1">
    <source>
        <dbReference type="ARBA" id="ARBA00023015"/>
    </source>
</evidence>
<dbReference type="InterPro" id="IPR020449">
    <property type="entry name" value="Tscrpt_reg_AraC-type_HTH"/>
</dbReference>
<dbReference type="GO" id="GO:0003700">
    <property type="term" value="F:DNA-binding transcription factor activity"/>
    <property type="evidence" value="ECO:0007669"/>
    <property type="project" value="InterPro"/>
</dbReference>
<protein>
    <submittedName>
        <fullName evidence="5">AraC family transcriptional regulator</fullName>
    </submittedName>
</protein>
<dbReference type="PANTHER" id="PTHR43280">
    <property type="entry name" value="ARAC-FAMILY TRANSCRIPTIONAL REGULATOR"/>
    <property type="match status" value="1"/>
</dbReference>
<dbReference type="AlphaFoldDB" id="A0A2W7MNJ7"/>
<dbReference type="Gene3D" id="1.10.10.60">
    <property type="entry name" value="Homeodomain-like"/>
    <property type="match status" value="2"/>
</dbReference>
<proteinExistence type="predicted"/>
<evidence type="ECO:0000313" key="6">
    <source>
        <dbReference type="Proteomes" id="UP000248646"/>
    </source>
</evidence>
<evidence type="ECO:0000259" key="4">
    <source>
        <dbReference type="PROSITE" id="PS01124"/>
    </source>
</evidence>
<dbReference type="EMBL" id="QKZI01000005">
    <property type="protein sequence ID" value="PZX03853.1"/>
    <property type="molecule type" value="Genomic_DNA"/>
</dbReference>
<name>A0A2W7MNJ7_9BACI</name>
<feature type="domain" description="HTH araC/xylS-type" evidence="4">
    <location>
        <begin position="152"/>
        <end position="250"/>
    </location>
</feature>
<dbReference type="GO" id="GO:0043565">
    <property type="term" value="F:sequence-specific DNA binding"/>
    <property type="evidence" value="ECO:0007669"/>
    <property type="project" value="InterPro"/>
</dbReference>
<dbReference type="SUPFAM" id="SSF46689">
    <property type="entry name" value="Homeodomain-like"/>
    <property type="match status" value="2"/>
</dbReference>
<reference evidence="5 6" key="1">
    <citation type="submission" date="2018-06" db="EMBL/GenBank/DDBJ databases">
        <title>Genomic Encyclopedia of Type Strains, Phase IV (KMG-IV): sequencing the most valuable type-strain genomes for metagenomic binning, comparative biology and taxonomic classification.</title>
        <authorList>
            <person name="Goeker M."/>
        </authorList>
    </citation>
    <scope>NUCLEOTIDE SEQUENCE [LARGE SCALE GENOMIC DNA]</scope>
    <source>
        <strain evidence="5 6">DSM 5</strain>
    </source>
</reference>
<dbReference type="PANTHER" id="PTHR43280:SF34">
    <property type="entry name" value="ARAC-FAMILY TRANSCRIPTIONAL REGULATOR"/>
    <property type="match status" value="1"/>
</dbReference>
<dbReference type="RefSeq" id="WP_111439900.1">
    <property type="nucleotide sequence ID" value="NZ_QKZI01000005.1"/>
</dbReference>
<keyword evidence="3" id="KW-0804">Transcription</keyword>
<keyword evidence="2" id="KW-0238">DNA-binding</keyword>
<dbReference type="PROSITE" id="PS01124">
    <property type="entry name" value="HTH_ARAC_FAMILY_2"/>
    <property type="match status" value="1"/>
</dbReference>
<accession>A0A2W7MNJ7</accession>
<dbReference type="InterPro" id="IPR018060">
    <property type="entry name" value="HTH_AraC"/>
</dbReference>
<evidence type="ECO:0000313" key="5">
    <source>
        <dbReference type="EMBL" id="PZX03853.1"/>
    </source>
</evidence>
<dbReference type="InterPro" id="IPR009057">
    <property type="entry name" value="Homeodomain-like_sf"/>
</dbReference>
<comment type="caution">
    <text evidence="5">The sequence shown here is derived from an EMBL/GenBank/DDBJ whole genome shotgun (WGS) entry which is preliminary data.</text>
</comment>
<evidence type="ECO:0000256" key="3">
    <source>
        <dbReference type="ARBA" id="ARBA00023163"/>
    </source>
</evidence>
<evidence type="ECO:0000256" key="2">
    <source>
        <dbReference type="ARBA" id="ARBA00023125"/>
    </source>
</evidence>
<keyword evidence="1" id="KW-0805">Transcription regulation</keyword>
<dbReference type="OrthoDB" id="247151at2"/>
<dbReference type="InterPro" id="IPR001387">
    <property type="entry name" value="Cro/C1-type_HTH"/>
</dbReference>
<gene>
    <name evidence="5" type="ORF">C7437_10550</name>
</gene>
<keyword evidence="6" id="KW-1185">Reference proteome</keyword>
<dbReference type="Pfam" id="PF12833">
    <property type="entry name" value="HTH_18"/>
    <property type="match status" value="1"/>
</dbReference>